<feature type="region of interest" description="Disordered" evidence="1">
    <location>
        <begin position="1"/>
        <end position="37"/>
    </location>
</feature>
<name>A0A835R370_VANPL</name>
<reference evidence="2 3" key="1">
    <citation type="journal article" date="2020" name="Nat. Food">
        <title>A phased Vanilla planifolia genome enables genetic improvement of flavour and production.</title>
        <authorList>
            <person name="Hasing T."/>
            <person name="Tang H."/>
            <person name="Brym M."/>
            <person name="Khazi F."/>
            <person name="Huang T."/>
            <person name="Chambers A.H."/>
        </authorList>
    </citation>
    <scope>NUCLEOTIDE SEQUENCE [LARGE SCALE GENOMIC DNA]</scope>
    <source>
        <tissue evidence="2">Leaf</tissue>
    </source>
</reference>
<gene>
    <name evidence="2" type="ORF">HPP92_010200</name>
</gene>
<comment type="caution">
    <text evidence="2">The sequence shown here is derived from an EMBL/GenBank/DDBJ whole genome shotgun (WGS) entry which is preliminary data.</text>
</comment>
<accession>A0A835R370</accession>
<keyword evidence="3" id="KW-1185">Reference proteome</keyword>
<sequence length="70" mass="7943">MLRRVRVKSERPRVDEDELGGELTRGEEMEEEEDSGDHWRRANARFGGFSRCEVGCEEGVGNVGILVSYV</sequence>
<evidence type="ECO:0000256" key="1">
    <source>
        <dbReference type="SAM" id="MobiDB-lite"/>
    </source>
</evidence>
<dbReference type="Proteomes" id="UP000636800">
    <property type="component" value="Chromosome 5"/>
</dbReference>
<dbReference type="AlphaFoldDB" id="A0A835R370"/>
<organism evidence="2 3">
    <name type="scientific">Vanilla planifolia</name>
    <name type="common">Vanilla</name>
    <dbReference type="NCBI Taxonomy" id="51239"/>
    <lineage>
        <taxon>Eukaryota</taxon>
        <taxon>Viridiplantae</taxon>
        <taxon>Streptophyta</taxon>
        <taxon>Embryophyta</taxon>
        <taxon>Tracheophyta</taxon>
        <taxon>Spermatophyta</taxon>
        <taxon>Magnoliopsida</taxon>
        <taxon>Liliopsida</taxon>
        <taxon>Asparagales</taxon>
        <taxon>Orchidaceae</taxon>
        <taxon>Vanilloideae</taxon>
        <taxon>Vanilleae</taxon>
        <taxon>Vanilla</taxon>
    </lineage>
</organism>
<protein>
    <submittedName>
        <fullName evidence="2">Uncharacterized protein</fullName>
    </submittedName>
</protein>
<dbReference type="EMBL" id="JADCNL010000005">
    <property type="protein sequence ID" value="KAG0479342.1"/>
    <property type="molecule type" value="Genomic_DNA"/>
</dbReference>
<proteinExistence type="predicted"/>
<dbReference type="OrthoDB" id="1903104at2759"/>
<evidence type="ECO:0000313" key="2">
    <source>
        <dbReference type="EMBL" id="KAG0479342.1"/>
    </source>
</evidence>
<evidence type="ECO:0000313" key="3">
    <source>
        <dbReference type="Proteomes" id="UP000636800"/>
    </source>
</evidence>